<dbReference type="PROSITE" id="PS00490">
    <property type="entry name" value="MOLYBDOPTERIN_PROK_2"/>
    <property type="match status" value="1"/>
</dbReference>
<dbReference type="InterPro" id="IPR006657">
    <property type="entry name" value="MoPterin_dinucl-bd_dom"/>
</dbReference>
<protein>
    <submittedName>
        <fullName evidence="9">Molybdopterin-dependent oxidoreductase</fullName>
    </submittedName>
</protein>
<dbReference type="SUPFAM" id="SSF53706">
    <property type="entry name" value="Formate dehydrogenase/DMSO reductase, domains 1-3"/>
    <property type="match status" value="1"/>
</dbReference>
<gene>
    <name evidence="9" type="ORF">JYA64_12775</name>
</gene>
<dbReference type="Gene3D" id="2.20.25.90">
    <property type="entry name" value="ADC-like domains"/>
    <property type="match status" value="1"/>
</dbReference>
<dbReference type="Gene3D" id="3.40.228.10">
    <property type="entry name" value="Dimethylsulfoxide Reductase, domain 2"/>
    <property type="match status" value="1"/>
</dbReference>
<evidence type="ECO:0000256" key="2">
    <source>
        <dbReference type="ARBA" id="ARBA00010312"/>
    </source>
</evidence>
<evidence type="ECO:0000256" key="3">
    <source>
        <dbReference type="ARBA" id="ARBA00022505"/>
    </source>
</evidence>
<comment type="caution">
    <text evidence="9">The sequence shown here is derived from an EMBL/GenBank/DDBJ whole genome shotgun (WGS) entry which is preliminary data.</text>
</comment>
<dbReference type="PROSITE" id="PS51669">
    <property type="entry name" value="4FE4S_MOW_BIS_MGD"/>
    <property type="match status" value="1"/>
</dbReference>
<dbReference type="CDD" id="cd02766">
    <property type="entry name" value="MopB_3"/>
    <property type="match status" value="1"/>
</dbReference>
<dbReference type="PANTHER" id="PTHR43742:SF6">
    <property type="entry name" value="OXIDOREDUCTASE YYAE-RELATED"/>
    <property type="match status" value="1"/>
</dbReference>
<comment type="cofactor">
    <cofactor evidence="1">
        <name>Mo-bis(molybdopterin guanine dinucleotide)</name>
        <dbReference type="ChEBI" id="CHEBI:60539"/>
    </cofactor>
</comment>
<keyword evidence="4" id="KW-0479">Metal-binding</keyword>
<dbReference type="Pfam" id="PF01568">
    <property type="entry name" value="Molydop_binding"/>
    <property type="match status" value="1"/>
</dbReference>
<dbReference type="InterPro" id="IPR006963">
    <property type="entry name" value="Mopterin_OxRdtase_4Fe-4S_dom"/>
</dbReference>
<dbReference type="SMART" id="SM00926">
    <property type="entry name" value="Molybdop_Fe4S4"/>
    <property type="match status" value="1"/>
</dbReference>
<feature type="domain" description="4Fe-4S Mo/W bis-MGD-type" evidence="8">
    <location>
        <begin position="2"/>
        <end position="59"/>
    </location>
</feature>
<dbReference type="PANTHER" id="PTHR43742">
    <property type="entry name" value="TRIMETHYLAMINE-N-OXIDE REDUCTASE"/>
    <property type="match status" value="1"/>
</dbReference>
<dbReference type="InterPro" id="IPR050612">
    <property type="entry name" value="Prok_Mopterin_Oxidored"/>
</dbReference>
<dbReference type="Proteomes" id="UP001319060">
    <property type="component" value="Unassembled WGS sequence"/>
</dbReference>
<proteinExistence type="inferred from homology"/>
<dbReference type="Pfam" id="PF00384">
    <property type="entry name" value="Molybdopterin"/>
    <property type="match status" value="1"/>
</dbReference>
<keyword evidence="7" id="KW-0411">Iron-sulfur</keyword>
<dbReference type="InterPro" id="IPR006656">
    <property type="entry name" value="Mopterin_OxRdtase"/>
</dbReference>
<keyword evidence="10" id="KW-1185">Reference proteome</keyword>
<organism evidence="9 10">
    <name type="scientific">Fictibacillus barbaricus</name>
    <dbReference type="NCBI Taxonomy" id="182136"/>
    <lineage>
        <taxon>Bacteria</taxon>
        <taxon>Bacillati</taxon>
        <taxon>Bacillota</taxon>
        <taxon>Bacilli</taxon>
        <taxon>Bacillales</taxon>
        <taxon>Fictibacillaceae</taxon>
        <taxon>Fictibacillus</taxon>
    </lineage>
</organism>
<evidence type="ECO:0000256" key="6">
    <source>
        <dbReference type="ARBA" id="ARBA00023004"/>
    </source>
</evidence>
<evidence type="ECO:0000256" key="4">
    <source>
        <dbReference type="ARBA" id="ARBA00022723"/>
    </source>
</evidence>
<evidence type="ECO:0000313" key="9">
    <source>
        <dbReference type="EMBL" id="MBN3546175.1"/>
    </source>
</evidence>
<dbReference type="RefSeq" id="WP_188400520.1">
    <property type="nucleotide sequence ID" value="NZ_BMCE01000001.1"/>
</dbReference>
<evidence type="ECO:0000256" key="7">
    <source>
        <dbReference type="ARBA" id="ARBA00023014"/>
    </source>
</evidence>
<dbReference type="Gene3D" id="3.30.2070.10">
    <property type="entry name" value="Formate dehydrogenase/DMSO reductase"/>
    <property type="match status" value="1"/>
</dbReference>
<accession>A0ABS2ZDA0</accession>
<dbReference type="InterPro" id="IPR006655">
    <property type="entry name" value="Mopterin_OxRdtase_prok_CS"/>
</dbReference>
<dbReference type="InterPro" id="IPR009010">
    <property type="entry name" value="Asp_de-COase-like_dom_sf"/>
</dbReference>
<dbReference type="SUPFAM" id="SSF50692">
    <property type="entry name" value="ADC-like"/>
    <property type="match status" value="1"/>
</dbReference>
<keyword evidence="5" id="KW-0560">Oxidoreductase</keyword>
<dbReference type="EMBL" id="JAFHKS010000044">
    <property type="protein sequence ID" value="MBN3546175.1"/>
    <property type="molecule type" value="Genomic_DNA"/>
</dbReference>
<evidence type="ECO:0000313" key="10">
    <source>
        <dbReference type="Proteomes" id="UP001319060"/>
    </source>
</evidence>
<evidence type="ECO:0000256" key="5">
    <source>
        <dbReference type="ARBA" id="ARBA00023002"/>
    </source>
</evidence>
<keyword evidence="6" id="KW-0408">Iron</keyword>
<comment type="similarity">
    <text evidence="2">Belongs to the prokaryotic molybdopterin-containing oxidoreductase family.</text>
</comment>
<name>A0ABS2ZDA0_9BACL</name>
<dbReference type="Pfam" id="PF04879">
    <property type="entry name" value="Molybdop_Fe4S4"/>
    <property type="match status" value="1"/>
</dbReference>
<evidence type="ECO:0000256" key="1">
    <source>
        <dbReference type="ARBA" id="ARBA00001942"/>
    </source>
</evidence>
<reference evidence="9 10" key="1">
    <citation type="submission" date="2021-01" db="EMBL/GenBank/DDBJ databases">
        <title>Genome Sequencing of Type Strains.</title>
        <authorList>
            <person name="Lemaire J.F."/>
            <person name="Inderbitzin P."/>
            <person name="Collins S.B."/>
            <person name="Wespe N."/>
            <person name="Knight-Connoni V."/>
        </authorList>
    </citation>
    <scope>NUCLEOTIDE SEQUENCE [LARGE SCALE GENOMIC DNA]</scope>
    <source>
        <strain evidence="9 10">DSM 14730</strain>
    </source>
</reference>
<keyword evidence="3" id="KW-0500">Molybdenum</keyword>
<sequence>MEEKVVSACPLNCWDACSFHVTIENQTVKRVEGNHDHPITKGKICGRGRLLAERTNSSQRILHPLKKINGEWVQIEWEQALDEIAMRMGEVKSKYGPTAVMHSHDYSNNGLLKSLDQRFFNCFGGLTEVVGSLCWGAGIAAQTWDFGNSYSHAPDDIENSKQIVVWGRNAAHTNMHLFTRLQKMKKKGIPITVIDPMFHTTAKLADRYVAVRPGMDGWLALGIVKVILEKGWQDTYFIENFTHGFKDLEKLAASIKLEEIEVKTDVSRETIVQLAHTYRSGPTSTFLGLGMQRYKNGGNTIRLIDALAAVSGNIGIPGGGCSYGNLAVGQSFNKQELTLPHKRREVRHFTRMFQAEEILRNKELPVEVLFITRSNPLTQVPDSNRVRQAFESVPTIVVVDQYMTDSAEIADYVLPCTTVFEEEDIYYASMYHHYINYGKKLVPPKGEAKSDLEIWSMLAERLGFGEEFHYTAEEFMEMGLSSLNKHGITLEKLKQEKFLELPVESVPWSDRKFQTPSGKYEFTSLSALQEGFTDGRIKLAFPEESAENEPELVKKYPYQLLTIHPLRSNHSQSHHLISNMQTVVVQVSDVIAKNKGILSGDEVEIFNQRGSLKGEVKIIKNGHPNVINVDEGQWHKFGGSVNVLTPSSESDIGQGSTFYDCKVDIQKLNGSLSRVT</sequence>
<evidence type="ECO:0000259" key="8">
    <source>
        <dbReference type="PROSITE" id="PS51669"/>
    </source>
</evidence>
<dbReference type="Gene3D" id="2.40.40.20">
    <property type="match status" value="1"/>
</dbReference>
<dbReference type="Gene3D" id="3.40.50.740">
    <property type="match status" value="1"/>
</dbReference>